<dbReference type="AlphaFoldDB" id="A0A5B7JUR8"/>
<dbReference type="EMBL" id="VSRR010112565">
    <property type="protein sequence ID" value="MPC98076.1"/>
    <property type="molecule type" value="Genomic_DNA"/>
</dbReference>
<dbReference type="Proteomes" id="UP000324222">
    <property type="component" value="Unassembled WGS sequence"/>
</dbReference>
<evidence type="ECO:0000313" key="2">
    <source>
        <dbReference type="Proteomes" id="UP000324222"/>
    </source>
</evidence>
<proteinExistence type="predicted"/>
<gene>
    <name evidence="1" type="ORF">E2C01_093427</name>
</gene>
<protein>
    <submittedName>
        <fullName evidence="1">Uncharacterized protein</fullName>
    </submittedName>
</protein>
<accession>A0A5B7JUR8</accession>
<reference evidence="1 2" key="1">
    <citation type="submission" date="2019-05" db="EMBL/GenBank/DDBJ databases">
        <title>Another draft genome of Portunus trituberculatus and its Hox gene families provides insights of decapod evolution.</title>
        <authorList>
            <person name="Jeong J.-H."/>
            <person name="Song I."/>
            <person name="Kim S."/>
            <person name="Choi T."/>
            <person name="Kim D."/>
            <person name="Ryu S."/>
            <person name="Kim W."/>
        </authorList>
    </citation>
    <scope>NUCLEOTIDE SEQUENCE [LARGE SCALE GENOMIC DNA]</scope>
    <source>
        <tissue evidence="1">Muscle</tissue>
    </source>
</reference>
<keyword evidence="2" id="KW-1185">Reference proteome</keyword>
<name>A0A5B7JUR8_PORTR</name>
<organism evidence="1 2">
    <name type="scientific">Portunus trituberculatus</name>
    <name type="common">Swimming crab</name>
    <name type="synonym">Neptunus trituberculatus</name>
    <dbReference type="NCBI Taxonomy" id="210409"/>
    <lineage>
        <taxon>Eukaryota</taxon>
        <taxon>Metazoa</taxon>
        <taxon>Ecdysozoa</taxon>
        <taxon>Arthropoda</taxon>
        <taxon>Crustacea</taxon>
        <taxon>Multicrustacea</taxon>
        <taxon>Malacostraca</taxon>
        <taxon>Eumalacostraca</taxon>
        <taxon>Eucarida</taxon>
        <taxon>Decapoda</taxon>
        <taxon>Pleocyemata</taxon>
        <taxon>Brachyura</taxon>
        <taxon>Eubrachyura</taxon>
        <taxon>Portunoidea</taxon>
        <taxon>Portunidae</taxon>
        <taxon>Portuninae</taxon>
        <taxon>Portunus</taxon>
    </lineage>
</organism>
<sequence length="33" mass="3536">MDAAPKSPTHLLRLLGAAIAVSRLNGPRRVVVR</sequence>
<comment type="caution">
    <text evidence="1">The sequence shown here is derived from an EMBL/GenBank/DDBJ whole genome shotgun (WGS) entry which is preliminary data.</text>
</comment>
<evidence type="ECO:0000313" key="1">
    <source>
        <dbReference type="EMBL" id="MPC98076.1"/>
    </source>
</evidence>